<comment type="caution">
    <text evidence="2">The sequence shown here is derived from an EMBL/GenBank/DDBJ whole genome shotgun (WGS) entry which is preliminary data.</text>
</comment>
<sequence length="348" mass="38053">MGFPVIEDEPALDLDVLAELLRADGVYVTGELSANRVGRGQSNLTYAINDAAGRRWIARRPPRGNVLESAHDVQREFGILSALQATDIPIPTVLGEYVDERLAESPVVVMEYIDGLVVDRPETAEDLSHDLRGALGPALATTLASIHKVDLISVGLDGLSSHTPYAARQIKRWARQWSESRTRELPALDEMTSLLRHRMPKQRQLSLVHGDFHIQNVIADPQTGNVRAVLDWELSTLGDPLADVGSLLAYWPEASDEPTALFAASTLPGFASRADLTDAYMKASGRDITDLPYWHVLGLWKIAIIAEGVLRRALEDPRNAADGGPPQANLADQLIDRAWRTAVDAGLD</sequence>
<evidence type="ECO:0000313" key="3">
    <source>
        <dbReference type="Proteomes" id="UP001198630"/>
    </source>
</evidence>
<reference evidence="2" key="1">
    <citation type="submission" date="2021-11" db="EMBL/GenBank/DDBJ databases">
        <title>Development of a sustainable strategy for remediation of hydrocarbon-contaminated territories based on the waste exchange concept.</title>
        <authorList>
            <person name="Elkin A."/>
        </authorList>
    </citation>
    <scope>NUCLEOTIDE SEQUENCE</scope>
    <source>
        <strain evidence="2">IEGM 757</strain>
    </source>
</reference>
<dbReference type="RefSeq" id="WP_230792819.1">
    <property type="nucleotide sequence ID" value="NZ_JAJNCO010000032.1"/>
</dbReference>
<dbReference type="InterPro" id="IPR052898">
    <property type="entry name" value="ACAD10-like"/>
</dbReference>
<dbReference type="EMBL" id="JAJNCO010000032">
    <property type="protein sequence ID" value="MCD2114872.1"/>
    <property type="molecule type" value="Genomic_DNA"/>
</dbReference>
<dbReference type="InterPro" id="IPR041726">
    <property type="entry name" value="ACAD10_11_N"/>
</dbReference>
<organism evidence="2 3">
    <name type="scientific">Rhodococcus rhodochrous</name>
    <dbReference type="NCBI Taxonomy" id="1829"/>
    <lineage>
        <taxon>Bacteria</taxon>
        <taxon>Bacillati</taxon>
        <taxon>Actinomycetota</taxon>
        <taxon>Actinomycetes</taxon>
        <taxon>Mycobacteriales</taxon>
        <taxon>Nocardiaceae</taxon>
        <taxon>Rhodococcus</taxon>
    </lineage>
</organism>
<dbReference type="InterPro" id="IPR011009">
    <property type="entry name" value="Kinase-like_dom_sf"/>
</dbReference>
<proteinExistence type="predicted"/>
<dbReference type="PANTHER" id="PTHR47829">
    <property type="entry name" value="HYDROLASE, PUTATIVE (AFU_ORTHOLOGUE AFUA_1G12880)-RELATED"/>
    <property type="match status" value="1"/>
</dbReference>
<dbReference type="AlphaFoldDB" id="A0AAW4XR02"/>
<dbReference type="CDD" id="cd05154">
    <property type="entry name" value="ACAD10_11_N-like"/>
    <property type="match status" value="1"/>
</dbReference>
<dbReference type="SUPFAM" id="SSF56112">
    <property type="entry name" value="Protein kinase-like (PK-like)"/>
    <property type="match status" value="1"/>
</dbReference>
<dbReference type="Gene3D" id="3.90.1200.10">
    <property type="match status" value="1"/>
</dbReference>
<dbReference type="Proteomes" id="UP001198630">
    <property type="component" value="Unassembled WGS sequence"/>
</dbReference>
<dbReference type="InterPro" id="IPR002575">
    <property type="entry name" value="Aminoglycoside_PTrfase"/>
</dbReference>
<evidence type="ECO:0000259" key="1">
    <source>
        <dbReference type="Pfam" id="PF01636"/>
    </source>
</evidence>
<dbReference type="PANTHER" id="PTHR47829:SF1">
    <property type="entry name" value="HAD FAMILY PHOSPHATASE"/>
    <property type="match status" value="1"/>
</dbReference>
<dbReference type="Gene3D" id="3.30.200.20">
    <property type="entry name" value="Phosphorylase Kinase, domain 1"/>
    <property type="match status" value="1"/>
</dbReference>
<evidence type="ECO:0000313" key="2">
    <source>
        <dbReference type="EMBL" id="MCD2114872.1"/>
    </source>
</evidence>
<accession>A0AAW4XR02</accession>
<feature type="domain" description="Aminoglycoside phosphotransferase" evidence="1">
    <location>
        <begin position="35"/>
        <end position="265"/>
    </location>
</feature>
<name>A0AAW4XR02_RHORH</name>
<dbReference type="Pfam" id="PF01636">
    <property type="entry name" value="APH"/>
    <property type="match status" value="1"/>
</dbReference>
<gene>
    <name evidence="2" type="ORF">LQ384_27630</name>
</gene>
<protein>
    <submittedName>
        <fullName evidence="2">Phosphotransferase family protein</fullName>
    </submittedName>
</protein>